<dbReference type="PATRIC" id="fig|76731.3.peg.746"/>
<dbReference type="GO" id="GO:0032259">
    <property type="term" value="P:methylation"/>
    <property type="evidence" value="ECO:0007669"/>
    <property type="project" value="UniProtKB-KW"/>
</dbReference>
<sequence length="455" mass="49197">MKDPNPCHVIGVLDDGMASLSATAGALIRSADVVIGGGRTLELFSPWLKPGAVRHDLTGALTRVPDWVRAAREQLQRCIVLATGDPLCHGIAPYLAQHLCIDALEIHPNLSTLQLACARIGLAWQDARIVSAHGKDAGEWTRGSTPAHGLYPLAQALRAHDRLLVLTSPCNSPDRIARLLLTEGLGDDFQMAVAERLLQPQERVLPQLTVAEAAQMAFADLNVVLLWRQVPVPRPVVFGLPDAAYHQRQPDKGLITKQEVRAVSLARLQLRADSTVWDIGAGSGSVGLEAARLCPRGHVLAIEKNEADVAIARRNHEAFGVSNYSLHHGKAPEGLDRWPAPDAVFIGGSGGELASLIGLILERLRPQGRLVMNFVTLENLATATAALQSLQDQGVEWDVLQLQAARSKPILHMHRMVAENPVWIVCAWRGESGDKRHEADADLTAGQAAKEPRDA</sequence>
<dbReference type="Gene3D" id="3.40.1010.10">
    <property type="entry name" value="Cobalt-precorrin-4 Transmethylase, Domain 1"/>
    <property type="match status" value="1"/>
</dbReference>
<dbReference type="InterPro" id="IPR050714">
    <property type="entry name" value="Cobalamin_biosynth_MTase"/>
</dbReference>
<dbReference type="InterPro" id="IPR012818">
    <property type="entry name" value="CbiE"/>
</dbReference>
<dbReference type="AlphaFoldDB" id="A0A0U3LB09"/>
<evidence type="ECO:0000256" key="5">
    <source>
        <dbReference type="ARBA" id="ARBA00022691"/>
    </source>
</evidence>
<dbReference type="PIRSF" id="PIRSF036428">
    <property type="entry name" value="CobL"/>
    <property type="match status" value="1"/>
</dbReference>
<dbReference type="Pfam" id="PF13847">
    <property type="entry name" value="Methyltransf_31"/>
    <property type="match status" value="1"/>
</dbReference>
<dbReference type="InterPro" id="IPR014008">
    <property type="entry name" value="Cbl_synth_MTase_CbiT"/>
</dbReference>
<dbReference type="InterPro" id="IPR000878">
    <property type="entry name" value="4pyrrol_Mease"/>
</dbReference>
<proteinExistence type="predicted"/>
<dbReference type="CDD" id="cd02440">
    <property type="entry name" value="AdoMet_MTases"/>
    <property type="match status" value="1"/>
</dbReference>
<evidence type="ECO:0000256" key="4">
    <source>
        <dbReference type="ARBA" id="ARBA00022679"/>
    </source>
</evidence>
<dbReference type="PANTHER" id="PTHR43182:SF1">
    <property type="entry name" value="COBALT-PRECORRIN-7 C(5)-METHYLTRANSFERASE"/>
    <property type="match status" value="1"/>
</dbReference>
<dbReference type="InterPro" id="IPR014776">
    <property type="entry name" value="4pyrrole_Mease_sub2"/>
</dbReference>
<keyword evidence="9" id="KW-1185">Reference proteome</keyword>
<evidence type="ECO:0000256" key="2">
    <source>
        <dbReference type="ARBA" id="ARBA00022573"/>
    </source>
</evidence>
<evidence type="ECO:0000256" key="1">
    <source>
        <dbReference type="ARBA" id="ARBA00004953"/>
    </source>
</evidence>
<feature type="domain" description="Methyltransferase" evidence="7">
    <location>
        <begin position="273"/>
        <end position="381"/>
    </location>
</feature>
<dbReference type="Gene3D" id="3.40.50.150">
    <property type="entry name" value="Vaccinia Virus protein VP39"/>
    <property type="match status" value="1"/>
</dbReference>
<keyword evidence="2" id="KW-0169">Cobalamin biosynthesis</keyword>
<dbReference type="UniPathway" id="UPA00148"/>
<dbReference type="SUPFAM" id="SSF53335">
    <property type="entry name" value="S-adenosyl-L-methionine-dependent methyltransferases"/>
    <property type="match status" value="1"/>
</dbReference>
<dbReference type="Gene3D" id="3.30.950.10">
    <property type="entry name" value="Methyltransferase, Cobalt-precorrin-4 Transmethylase, Domain 2"/>
    <property type="match status" value="1"/>
</dbReference>
<dbReference type="SUPFAM" id="SSF53790">
    <property type="entry name" value="Tetrapyrrole methylase"/>
    <property type="match status" value="1"/>
</dbReference>
<dbReference type="PANTHER" id="PTHR43182">
    <property type="entry name" value="COBALT-PRECORRIN-6B C(15)-METHYLTRANSFERASE (DECARBOXYLATING)"/>
    <property type="match status" value="1"/>
</dbReference>
<protein>
    <submittedName>
        <fullName evidence="8">Precorrin-6Y C(5,15)-methyltransferase</fullName>
    </submittedName>
</protein>
<dbReference type="Pfam" id="PF00590">
    <property type="entry name" value="TP_methylase"/>
    <property type="match status" value="1"/>
</dbReference>
<keyword evidence="5" id="KW-0949">S-adenosyl-L-methionine</keyword>
<dbReference type="InterPro" id="IPR025714">
    <property type="entry name" value="Methyltranfer_dom"/>
</dbReference>
<dbReference type="InterPro" id="IPR014777">
    <property type="entry name" value="4pyrrole_Mease_sub1"/>
</dbReference>
<dbReference type="STRING" id="76731.RD2015_735"/>
<dbReference type="InterPro" id="IPR006365">
    <property type="entry name" value="Cbl_synth_CobL"/>
</dbReference>
<feature type="domain" description="Tetrapyrrole methylase" evidence="6">
    <location>
        <begin position="8"/>
        <end position="209"/>
    </location>
</feature>
<dbReference type="NCBIfam" id="TIGR02469">
    <property type="entry name" value="CbiT"/>
    <property type="match status" value="1"/>
</dbReference>
<evidence type="ECO:0000259" key="6">
    <source>
        <dbReference type="Pfam" id="PF00590"/>
    </source>
</evidence>
<dbReference type="EMBL" id="CP013729">
    <property type="protein sequence ID" value="ALV05231.1"/>
    <property type="molecule type" value="Genomic_DNA"/>
</dbReference>
<name>A0A0U3LB09_9BURK</name>
<keyword evidence="3 8" id="KW-0489">Methyltransferase</keyword>
<evidence type="ECO:0000256" key="3">
    <source>
        <dbReference type="ARBA" id="ARBA00022603"/>
    </source>
</evidence>
<evidence type="ECO:0000313" key="8">
    <source>
        <dbReference type="EMBL" id="ALV05231.1"/>
    </source>
</evidence>
<keyword evidence="4 8" id="KW-0808">Transferase</keyword>
<reference evidence="8 9" key="1">
    <citation type="submission" date="2015-12" db="EMBL/GenBank/DDBJ databases">
        <title>Complete genome of Roseateles depolymerans KCTC 42856.</title>
        <authorList>
            <person name="Kim K.M."/>
        </authorList>
    </citation>
    <scope>NUCLEOTIDE SEQUENCE [LARGE SCALE GENOMIC DNA]</scope>
    <source>
        <strain evidence="8 9">KCTC 42856</strain>
    </source>
</reference>
<dbReference type="GO" id="GO:0008276">
    <property type="term" value="F:protein methyltransferase activity"/>
    <property type="evidence" value="ECO:0007669"/>
    <property type="project" value="InterPro"/>
</dbReference>
<accession>A0A0U3LB09</accession>
<dbReference type="NCBIfam" id="TIGR02467">
    <property type="entry name" value="CbiE"/>
    <property type="match status" value="1"/>
</dbReference>
<comment type="pathway">
    <text evidence="1">Cofactor biosynthesis; adenosylcobalamin biosynthesis.</text>
</comment>
<evidence type="ECO:0000259" key="7">
    <source>
        <dbReference type="Pfam" id="PF13847"/>
    </source>
</evidence>
<dbReference type="GO" id="GO:0009236">
    <property type="term" value="P:cobalamin biosynthetic process"/>
    <property type="evidence" value="ECO:0007669"/>
    <property type="project" value="UniProtKB-UniPathway"/>
</dbReference>
<dbReference type="InterPro" id="IPR029063">
    <property type="entry name" value="SAM-dependent_MTases_sf"/>
</dbReference>
<dbReference type="InterPro" id="IPR035996">
    <property type="entry name" value="4pyrrol_Methylase_sf"/>
</dbReference>
<dbReference type="Proteomes" id="UP000060699">
    <property type="component" value="Chromosome"/>
</dbReference>
<organism evidence="8 9">
    <name type="scientific">Roseateles depolymerans</name>
    <dbReference type="NCBI Taxonomy" id="76731"/>
    <lineage>
        <taxon>Bacteria</taxon>
        <taxon>Pseudomonadati</taxon>
        <taxon>Pseudomonadota</taxon>
        <taxon>Betaproteobacteria</taxon>
        <taxon>Burkholderiales</taxon>
        <taxon>Sphaerotilaceae</taxon>
        <taxon>Roseateles</taxon>
    </lineage>
</organism>
<gene>
    <name evidence="8" type="ORF">RD2015_735</name>
</gene>
<dbReference type="KEGG" id="rdp:RD2015_735"/>
<evidence type="ECO:0000313" key="9">
    <source>
        <dbReference type="Proteomes" id="UP000060699"/>
    </source>
</evidence>
<dbReference type="CDD" id="cd11644">
    <property type="entry name" value="Precorrin-6Y-MT"/>
    <property type="match status" value="1"/>
</dbReference>